<protein>
    <submittedName>
        <fullName evidence="1">Uncharacterized protein</fullName>
    </submittedName>
</protein>
<dbReference type="Proteomes" id="UP000245383">
    <property type="component" value="Unassembled WGS sequence"/>
</dbReference>
<gene>
    <name evidence="1" type="ORF">BB561_002454</name>
</gene>
<accession>A0A2T9YQC9</accession>
<proteinExistence type="predicted"/>
<dbReference type="AlphaFoldDB" id="A0A2T9YQC9"/>
<name>A0A2T9YQC9_9FUNG</name>
<evidence type="ECO:0000313" key="2">
    <source>
        <dbReference type="Proteomes" id="UP000245383"/>
    </source>
</evidence>
<dbReference type="EMBL" id="MBFR01000085">
    <property type="protein sequence ID" value="PVU94555.1"/>
    <property type="molecule type" value="Genomic_DNA"/>
</dbReference>
<sequence length="159" mass="18244">MLYHSMIRDIINWCWYHRRSTETHQPFPCFEQTQSANGMIFIRDSNPSNIADVNGKHKYTDALLETLEKTVTAAPIKFYPTDNNKIKEGLFHPNFSNASMEFGIWYPDLLKLSIQQPRALEATAITPDSKGGRYLLLSSKKWCLTAWRISGASLRTKMG</sequence>
<reference evidence="1 2" key="1">
    <citation type="journal article" date="2018" name="MBio">
        <title>Comparative Genomics Reveals the Core Gene Toolbox for the Fungus-Insect Symbiosis.</title>
        <authorList>
            <person name="Wang Y."/>
            <person name="Stata M."/>
            <person name="Wang W."/>
            <person name="Stajich J.E."/>
            <person name="White M.M."/>
            <person name="Moncalvo J.M."/>
        </authorList>
    </citation>
    <scope>NUCLEOTIDE SEQUENCE [LARGE SCALE GENOMIC DNA]</scope>
    <source>
        <strain evidence="1 2">SWE-8-4</strain>
    </source>
</reference>
<comment type="caution">
    <text evidence="1">The sequence shown here is derived from an EMBL/GenBank/DDBJ whole genome shotgun (WGS) entry which is preliminary data.</text>
</comment>
<evidence type="ECO:0000313" key="1">
    <source>
        <dbReference type="EMBL" id="PVU94555.1"/>
    </source>
</evidence>
<keyword evidence="2" id="KW-1185">Reference proteome</keyword>
<organism evidence="1 2">
    <name type="scientific">Smittium simulii</name>
    <dbReference type="NCBI Taxonomy" id="133385"/>
    <lineage>
        <taxon>Eukaryota</taxon>
        <taxon>Fungi</taxon>
        <taxon>Fungi incertae sedis</taxon>
        <taxon>Zoopagomycota</taxon>
        <taxon>Kickxellomycotina</taxon>
        <taxon>Harpellomycetes</taxon>
        <taxon>Harpellales</taxon>
        <taxon>Legeriomycetaceae</taxon>
        <taxon>Smittium</taxon>
    </lineage>
</organism>